<proteinExistence type="predicted"/>
<evidence type="ECO:0000313" key="2">
    <source>
        <dbReference type="Proteomes" id="UP000829398"/>
    </source>
</evidence>
<organism evidence="1 2">
    <name type="scientific">Citrus sinensis</name>
    <name type="common">Sweet orange</name>
    <name type="synonym">Citrus aurantium var. sinensis</name>
    <dbReference type="NCBI Taxonomy" id="2711"/>
    <lineage>
        <taxon>Eukaryota</taxon>
        <taxon>Viridiplantae</taxon>
        <taxon>Streptophyta</taxon>
        <taxon>Embryophyta</taxon>
        <taxon>Tracheophyta</taxon>
        <taxon>Spermatophyta</taxon>
        <taxon>Magnoliopsida</taxon>
        <taxon>eudicotyledons</taxon>
        <taxon>Gunneridae</taxon>
        <taxon>Pentapetalae</taxon>
        <taxon>rosids</taxon>
        <taxon>malvids</taxon>
        <taxon>Sapindales</taxon>
        <taxon>Rutaceae</taxon>
        <taxon>Aurantioideae</taxon>
        <taxon>Citrus</taxon>
    </lineage>
</organism>
<accession>A0ACB8MJ17</accession>
<gene>
    <name evidence="1" type="ORF">KPL71_009933</name>
</gene>
<comment type="caution">
    <text evidence="1">The sequence shown here is derived from an EMBL/GenBank/DDBJ whole genome shotgun (WGS) entry which is preliminary data.</text>
</comment>
<dbReference type="EMBL" id="CM039172">
    <property type="protein sequence ID" value="KAH9785383.1"/>
    <property type="molecule type" value="Genomic_DNA"/>
</dbReference>
<reference evidence="2" key="1">
    <citation type="journal article" date="2023" name="Hortic. Res.">
        <title>A chromosome-level phased genome enabling allele-level studies in sweet orange: a case study on citrus Huanglongbing tolerance.</title>
        <authorList>
            <person name="Wu B."/>
            <person name="Yu Q."/>
            <person name="Deng Z."/>
            <person name="Duan Y."/>
            <person name="Luo F."/>
            <person name="Gmitter F. Jr."/>
        </authorList>
    </citation>
    <scope>NUCLEOTIDE SEQUENCE [LARGE SCALE GENOMIC DNA]</scope>
    <source>
        <strain evidence="2">cv. Valencia</strain>
    </source>
</reference>
<evidence type="ECO:0000313" key="1">
    <source>
        <dbReference type="EMBL" id="KAH9785383.1"/>
    </source>
</evidence>
<name>A0ACB8MJ17_CITSI</name>
<keyword evidence="2" id="KW-1185">Reference proteome</keyword>
<dbReference type="Proteomes" id="UP000829398">
    <property type="component" value="Chromosome 3"/>
</dbReference>
<protein>
    <submittedName>
        <fullName evidence="1">Lysine-specific demethylase JMJ16</fullName>
    </submittedName>
</protein>
<sequence>MRANLGNEDLDKLSAPPGFMSLTSFLLKKVENSEESCNSVAFASASAQEPVCTNAPSDMVDAGTSKRSPRNRPWILYEQSDNNQKESNFEQPVEELSSRATLPKGVIRGCPDCSNCLKVTARWSPEGAKNDVLEEAPVFYPTEEEFSDTLKYIASVRLKSEEYGICRIVPPPSWKPPCLVKEKDIWKSSKFVTQIQQIDGLQNQYFSSKAAKIYDNVNSKRRRSLNTGLQNGVGGNGCTMNPDEARCTEGFESERGPEFTLETFKKYADDFKEQYFCTKNIDMTVDENPLVFKKQGEPSLENIEGEYRRIIENPTEEIEVLYGENLETGTFGSGFPTVSNPCKASDHQKYLKSGWNLNNLPMLPGSLLSSESCKTCNLLVPRLHVGMCFTSIYWKVEEHCLCSLYYMHLGAPKIWHSIPQRYAVKFDAAAKKYLPTLSFKQSKWHNRWNPSAPEDANKWKSLLQHNITQPLLTVYYESHTYTHTSASSDEVLLTKLLSNNCSASVQELPLVASLSPSTLKSEGVPVYCCTQSPGEFVLVFSGSYYSGFDCGFNCSESVNFAPIEWLPHGQNAIELYREQGRKTSISHDKLLLGAAREVVKTQWEISLVKKHTSDNFMWRHVSGKDGILAKALKSRINSESNRRKYLCSSSQSQRMDKNFDDTSKRECNICLYDLHLSAAFCPCSPDIYSCLNHVKQLCSCAWTEKIFLFRYEISELNVLLEAVEGKLSAVYRWAKDDLKMYLHSYSSRDGLRPNSQAEESKQTEYKPLDSAKFNGVGSDSFSSIKAKMNARLLRAKSSNGGVKAKDETQSTVVSSATAQNSSFINKEITIEVSSDSLSVSSSSESE</sequence>